<name>A0AA38RWS9_9PEZI</name>
<evidence type="ECO:0000256" key="1">
    <source>
        <dbReference type="SAM" id="Phobius"/>
    </source>
</evidence>
<dbReference type="Proteomes" id="UP001174691">
    <property type="component" value="Unassembled WGS sequence"/>
</dbReference>
<dbReference type="EMBL" id="JANBVN010000040">
    <property type="protein sequence ID" value="KAJ9158158.1"/>
    <property type="molecule type" value="Genomic_DNA"/>
</dbReference>
<keyword evidence="3" id="KW-1185">Reference proteome</keyword>
<dbReference type="AlphaFoldDB" id="A0AA38RWS9"/>
<keyword evidence="1" id="KW-0472">Membrane</keyword>
<keyword evidence="1" id="KW-0812">Transmembrane</keyword>
<accession>A0AA38RWS9</accession>
<protein>
    <submittedName>
        <fullName evidence="2">Uncharacterized protein</fullName>
    </submittedName>
</protein>
<proteinExistence type="predicted"/>
<gene>
    <name evidence="2" type="ORF">NKR19_g3579</name>
</gene>
<reference evidence="2" key="1">
    <citation type="submission" date="2022-07" db="EMBL/GenBank/DDBJ databases">
        <title>Fungi with potential for degradation of polypropylene.</title>
        <authorList>
            <person name="Gostincar C."/>
        </authorList>
    </citation>
    <scope>NUCLEOTIDE SEQUENCE</scope>
    <source>
        <strain evidence="2">EXF-13287</strain>
    </source>
</reference>
<keyword evidence="1" id="KW-1133">Transmembrane helix</keyword>
<evidence type="ECO:0000313" key="2">
    <source>
        <dbReference type="EMBL" id="KAJ9158158.1"/>
    </source>
</evidence>
<evidence type="ECO:0000313" key="3">
    <source>
        <dbReference type="Proteomes" id="UP001174691"/>
    </source>
</evidence>
<feature type="transmembrane region" description="Helical" evidence="1">
    <location>
        <begin position="12"/>
        <end position="34"/>
    </location>
</feature>
<sequence length="255" mass="29443">MPDPLVEQDSPLSITASVTGVLTFVVAVAAAIYLRISYLRRSEEEFVRVKASLSWFKRESTWMSELVQAVGERDTPGFGIDRDEYRQTTEYQMYSFVMDQIDKLEQRLLDIVEEVEVHSETSSRAETFLPHSWSEKIKRARSHIAAQDTWTFAPRGWRWKAKTSVAMSWLPVRTRALELVRQRDALTQRVLFAQTSMISSRVRDLEHRAGWRQARQEQAMARIEELISNQRAEIRGLKMSLAVHHAEDSNSVTDG</sequence>
<organism evidence="2 3">
    <name type="scientific">Coniochaeta hoffmannii</name>
    <dbReference type="NCBI Taxonomy" id="91930"/>
    <lineage>
        <taxon>Eukaryota</taxon>
        <taxon>Fungi</taxon>
        <taxon>Dikarya</taxon>
        <taxon>Ascomycota</taxon>
        <taxon>Pezizomycotina</taxon>
        <taxon>Sordariomycetes</taxon>
        <taxon>Sordariomycetidae</taxon>
        <taxon>Coniochaetales</taxon>
        <taxon>Coniochaetaceae</taxon>
        <taxon>Coniochaeta</taxon>
    </lineage>
</organism>
<comment type="caution">
    <text evidence="2">The sequence shown here is derived from an EMBL/GenBank/DDBJ whole genome shotgun (WGS) entry which is preliminary data.</text>
</comment>